<keyword evidence="12" id="KW-0614">Plasmid</keyword>
<gene>
    <name evidence="12" type="ORF">VITFI_CDS3439</name>
</gene>
<evidence type="ECO:0000256" key="1">
    <source>
        <dbReference type="ARBA" id="ARBA00004496"/>
    </source>
</evidence>
<evidence type="ECO:0000256" key="3">
    <source>
        <dbReference type="ARBA" id="ARBA00022618"/>
    </source>
</evidence>
<evidence type="ECO:0000256" key="8">
    <source>
        <dbReference type="ARBA" id="ARBA00023306"/>
    </source>
</evidence>
<organism evidence="12 13">
    <name type="scientific">Vitreoscilla filiformis</name>
    <dbReference type="NCBI Taxonomy" id="63"/>
    <lineage>
        <taxon>Bacteria</taxon>
        <taxon>Pseudomonadati</taxon>
        <taxon>Pseudomonadota</taxon>
        <taxon>Betaproteobacteria</taxon>
        <taxon>Neisseriales</taxon>
        <taxon>Neisseriaceae</taxon>
        <taxon>Vitreoscilla</taxon>
    </lineage>
</organism>
<keyword evidence="7" id="KW-0233">DNA recombination</keyword>
<proteinExistence type="predicted"/>
<dbReference type="PROSITE" id="PS51900">
    <property type="entry name" value="CB"/>
    <property type="match status" value="1"/>
</dbReference>
<keyword evidence="5" id="KW-0229">DNA integration</keyword>
<dbReference type="OrthoDB" id="8610787at2"/>
<keyword evidence="6 9" id="KW-0238">DNA-binding</keyword>
<dbReference type="CDD" id="cd00397">
    <property type="entry name" value="DNA_BRE_C"/>
    <property type="match status" value="1"/>
</dbReference>
<dbReference type="InterPro" id="IPR022169">
    <property type="entry name" value="DUF3701"/>
</dbReference>
<keyword evidence="13" id="KW-1185">Reference proteome</keyword>
<reference evidence="12 13" key="1">
    <citation type="submission" date="2017-07" db="EMBL/GenBank/DDBJ databases">
        <title>Complete Genome Sequence of the cosmetic ferment Vitreoscilla filiformis (ATCC15551).</title>
        <authorList>
            <person name="Contreras S."/>
            <person name="Sagory-Zalkind P."/>
            <person name="Blanquart H."/>
            <person name="Iltis A."/>
            <person name="Morand S.C."/>
        </authorList>
    </citation>
    <scope>NUCLEOTIDE SEQUENCE [LARGE SCALE GENOMIC DNA]</scope>
    <source>
        <strain evidence="12 13">ATCC 15551</strain>
        <plasmid evidence="13">Plasmid pvf1</plasmid>
    </source>
</reference>
<name>A0A221KJN6_VITFI</name>
<dbReference type="PANTHER" id="PTHR30349">
    <property type="entry name" value="PHAGE INTEGRASE-RELATED"/>
    <property type="match status" value="1"/>
</dbReference>
<evidence type="ECO:0000256" key="6">
    <source>
        <dbReference type="ARBA" id="ARBA00023125"/>
    </source>
</evidence>
<evidence type="ECO:0000259" key="10">
    <source>
        <dbReference type="PROSITE" id="PS51898"/>
    </source>
</evidence>
<dbReference type="GO" id="GO:0015074">
    <property type="term" value="P:DNA integration"/>
    <property type="evidence" value="ECO:0007669"/>
    <property type="project" value="UniProtKB-KW"/>
</dbReference>
<dbReference type="InterPro" id="IPR044068">
    <property type="entry name" value="CB"/>
</dbReference>
<dbReference type="Proteomes" id="UP000199729">
    <property type="component" value="Plasmid pVF1"/>
</dbReference>
<dbReference type="Gene3D" id="1.10.443.10">
    <property type="entry name" value="Intergrase catalytic core"/>
    <property type="match status" value="1"/>
</dbReference>
<geneLocation type="plasmid" evidence="13">
    <name>pvf1</name>
</geneLocation>
<dbReference type="Pfam" id="PF12482">
    <property type="entry name" value="DUF3701"/>
    <property type="match status" value="1"/>
</dbReference>
<keyword evidence="8" id="KW-0131">Cell cycle</keyword>
<evidence type="ECO:0000259" key="11">
    <source>
        <dbReference type="PROSITE" id="PS51900"/>
    </source>
</evidence>
<dbReference type="KEGG" id="vff:VITFI_CDS3439"/>
<keyword evidence="4" id="KW-0159">Chromosome partition</keyword>
<dbReference type="InterPro" id="IPR011010">
    <property type="entry name" value="DNA_brk_join_enz"/>
</dbReference>
<dbReference type="InterPro" id="IPR013762">
    <property type="entry name" value="Integrase-like_cat_sf"/>
</dbReference>
<dbReference type="GO" id="GO:0003677">
    <property type="term" value="F:DNA binding"/>
    <property type="evidence" value="ECO:0007669"/>
    <property type="project" value="UniProtKB-UniRule"/>
</dbReference>
<dbReference type="PROSITE" id="PS51898">
    <property type="entry name" value="TYR_RECOMBINASE"/>
    <property type="match status" value="1"/>
</dbReference>
<keyword evidence="2" id="KW-0963">Cytoplasm</keyword>
<dbReference type="Pfam" id="PF00589">
    <property type="entry name" value="Phage_integrase"/>
    <property type="match status" value="1"/>
</dbReference>
<accession>A0A221KJN6</accession>
<dbReference type="GO" id="GO:0007059">
    <property type="term" value="P:chromosome segregation"/>
    <property type="evidence" value="ECO:0007669"/>
    <property type="project" value="UniProtKB-KW"/>
</dbReference>
<protein>
    <submittedName>
        <fullName evidence="12">Integrase</fullName>
    </submittedName>
</protein>
<feature type="domain" description="Tyr recombinase" evidence="10">
    <location>
        <begin position="355"/>
        <end position="556"/>
    </location>
</feature>
<feature type="domain" description="Core-binding (CB)" evidence="11">
    <location>
        <begin position="232"/>
        <end position="328"/>
    </location>
</feature>
<dbReference type="InterPro" id="IPR002104">
    <property type="entry name" value="Integrase_catalytic"/>
</dbReference>
<sequence>MNTPSAPMPRLGRHHFAYLRAVAEGLAPQACALRYLGIEHGHQARTAHRRVVDHVRSLSRRRGDRAWRLIGLAIRLVEDAPRPTLEDFADERQLDGWSQAELQQLYAEAFPVDPKTERRRRLRTRQLALLRELEQVAAQTPDPTDRIDGWFEPALAERLMAAGLLLLGDLRQRIQGGGRWWRGVAAVGVTKAARIAQHLDTLLPGSLALAGPAVPEIVATPRLPLRTHADNAADWDALQMWVNARAGSEATARSYRREGARLLLWLAQERQGRHLADMVAGDCLAYMAFLEHLPPHWQTRQAPFRGPLSLASRRQAVVILSGWFAWLAAAGLGRGHNPWMLVNRRTGDDAQADLLDSRAFTPEAWAALLDHVQRQDPTPSQVRMLFILKFVEATGLRASELVDVRLRSLRQHRGRWVLQVHGKGARNRLVAVPGQAEQALHTYLAARGWARWADAPADAPLLASTTDPRASICYATLYQTMKRWVRQAIEASALPEAERAVALRASPHWLRHTCGTRALERRAPLEVVQRQLGHADPRTTMRYARTQLERLQNEMESVFGAQP</sequence>
<keyword evidence="3" id="KW-0132">Cell division</keyword>
<dbReference type="GO" id="GO:0051301">
    <property type="term" value="P:cell division"/>
    <property type="evidence" value="ECO:0007669"/>
    <property type="project" value="UniProtKB-KW"/>
</dbReference>
<dbReference type="PANTHER" id="PTHR30349:SF77">
    <property type="entry name" value="TYROSINE RECOMBINASE XERC"/>
    <property type="match status" value="1"/>
</dbReference>
<evidence type="ECO:0000313" key="13">
    <source>
        <dbReference type="Proteomes" id="UP000199729"/>
    </source>
</evidence>
<dbReference type="RefSeq" id="WP_089418370.1">
    <property type="nucleotide sequence ID" value="NZ_CP022424.1"/>
</dbReference>
<dbReference type="EMBL" id="CP022424">
    <property type="protein sequence ID" value="ASM79216.1"/>
    <property type="molecule type" value="Genomic_DNA"/>
</dbReference>
<dbReference type="GO" id="GO:0005737">
    <property type="term" value="C:cytoplasm"/>
    <property type="evidence" value="ECO:0007669"/>
    <property type="project" value="UniProtKB-SubCell"/>
</dbReference>
<dbReference type="AlphaFoldDB" id="A0A221KJN6"/>
<evidence type="ECO:0000313" key="12">
    <source>
        <dbReference type="EMBL" id="ASM79216.1"/>
    </source>
</evidence>
<evidence type="ECO:0000256" key="2">
    <source>
        <dbReference type="ARBA" id="ARBA00022490"/>
    </source>
</evidence>
<evidence type="ECO:0000256" key="7">
    <source>
        <dbReference type="ARBA" id="ARBA00023172"/>
    </source>
</evidence>
<dbReference type="SUPFAM" id="SSF56349">
    <property type="entry name" value="DNA breaking-rejoining enzymes"/>
    <property type="match status" value="1"/>
</dbReference>
<evidence type="ECO:0000256" key="9">
    <source>
        <dbReference type="PROSITE-ProRule" id="PRU01248"/>
    </source>
</evidence>
<evidence type="ECO:0000256" key="5">
    <source>
        <dbReference type="ARBA" id="ARBA00022908"/>
    </source>
</evidence>
<dbReference type="InterPro" id="IPR050090">
    <property type="entry name" value="Tyrosine_recombinase_XerCD"/>
</dbReference>
<evidence type="ECO:0000256" key="4">
    <source>
        <dbReference type="ARBA" id="ARBA00022829"/>
    </source>
</evidence>
<dbReference type="GO" id="GO:0006310">
    <property type="term" value="P:DNA recombination"/>
    <property type="evidence" value="ECO:0007669"/>
    <property type="project" value="UniProtKB-KW"/>
</dbReference>
<comment type="subcellular location">
    <subcellularLocation>
        <location evidence="1">Cytoplasm</location>
    </subcellularLocation>
</comment>